<dbReference type="Proteomes" id="UP000044625">
    <property type="component" value="Unassembled WGS sequence"/>
</dbReference>
<reference evidence="2 3" key="1">
    <citation type="submission" date="2015-03" db="EMBL/GenBank/DDBJ databases">
        <authorList>
            <consortium name="Pathogen Informatics"/>
            <person name="Murphy D."/>
        </authorList>
    </citation>
    <scope>NUCLEOTIDE SEQUENCE [LARGE SCALE GENOMIC DNA]</scope>
    <source>
        <strain evidence="3">type strain: CIP110230</strain>
        <strain evidence="2">Type strain: CIP110230</strain>
    </source>
</reference>
<evidence type="ECO:0000313" key="3">
    <source>
        <dbReference type="Proteomes" id="UP000044625"/>
    </source>
</evidence>
<evidence type="ECO:0000313" key="2">
    <source>
        <dbReference type="EMBL" id="CRY65729.1"/>
    </source>
</evidence>
<name>A0A0T9R5Q4_9GAMM</name>
<reference evidence="1" key="3">
    <citation type="submission" date="2015-03" db="EMBL/GenBank/DDBJ databases">
        <authorList>
            <person name="Murphy D."/>
        </authorList>
    </citation>
    <scope>NUCLEOTIDE SEQUENCE [LARGE SCALE GENOMIC DNA]</scope>
    <source>
        <strain evidence="1">A125KOH2</strain>
    </source>
</reference>
<proteinExistence type="predicted"/>
<dbReference type="EMBL" id="CQAZ01000053">
    <property type="protein sequence ID" value="CNI46299.1"/>
    <property type="molecule type" value="Genomic_DNA"/>
</dbReference>
<reference evidence="4" key="2">
    <citation type="submission" date="2015-03" db="EMBL/GenBank/DDBJ databases">
        <authorList>
            <consortium name="Pathogen Informatics"/>
        </authorList>
    </citation>
    <scope>NUCLEOTIDE SEQUENCE [LARGE SCALE GENOMIC DNA]</scope>
    <source>
        <strain evidence="4">A125KOH2</strain>
    </source>
</reference>
<sequence>MENDDFTVGNILDDLNIRHRLCGRDERLSPGSLYLVTAPSINILGKFHQLIIDFRCGIEIFDPNRGVKGRKYYVRTFSARARNQIRLTSWYVDYEILGY</sequence>
<evidence type="ECO:0000313" key="1">
    <source>
        <dbReference type="EMBL" id="CNI46299.1"/>
    </source>
</evidence>
<protein>
    <submittedName>
        <fullName evidence="1">Uncharacterized protein</fullName>
    </submittedName>
</protein>
<dbReference type="EMBL" id="CWJL01000005">
    <property type="protein sequence ID" value="CRY65729.1"/>
    <property type="molecule type" value="Genomic_DNA"/>
</dbReference>
<dbReference type="Proteomes" id="UP000045840">
    <property type="component" value="Unassembled WGS sequence"/>
</dbReference>
<gene>
    <name evidence="1" type="ORF">ERS008529_04102</name>
    <name evidence="2" type="ORF">ERS137968_01473</name>
</gene>
<dbReference type="AlphaFoldDB" id="A0A0T9R5Q4"/>
<accession>A0A0T9R5Q4</accession>
<keyword evidence="3" id="KW-1185">Reference proteome</keyword>
<evidence type="ECO:0000313" key="4">
    <source>
        <dbReference type="Proteomes" id="UP000045840"/>
    </source>
</evidence>
<organism evidence="1 4">
    <name type="scientific">Yersinia pekkanenii</name>
    <dbReference type="NCBI Taxonomy" id="1288385"/>
    <lineage>
        <taxon>Bacteria</taxon>
        <taxon>Pseudomonadati</taxon>
        <taxon>Pseudomonadota</taxon>
        <taxon>Gammaproteobacteria</taxon>
        <taxon>Enterobacterales</taxon>
        <taxon>Yersiniaceae</taxon>
        <taxon>Yersinia</taxon>
    </lineage>
</organism>